<evidence type="ECO:0000313" key="2">
    <source>
        <dbReference type="Proteomes" id="UP000193926"/>
    </source>
</evidence>
<proteinExistence type="predicted"/>
<accession>A0A1X4NRB7</accession>
<dbReference type="STRING" id="1123756.MGEO_02970"/>
<comment type="caution">
    <text evidence="1">The sequence shown here is derived from an EMBL/GenBank/DDBJ whole genome shotgun (WGS) entry which is preliminary data.</text>
</comment>
<sequence length="62" mass="6877">MLLTEWNEFRALDLDKIASSMSRPAMADLRNIYSADVARDAGFVAYESVGRIGFCENKSVSS</sequence>
<dbReference type="AlphaFoldDB" id="A0A1X4NRB7"/>
<name>A0A1X4NRB7_9RHOB</name>
<protein>
    <recommendedName>
        <fullName evidence="3">UDP-glucose/GDP-mannose dehydrogenase C-terminal domain-containing protein</fullName>
    </recommendedName>
</protein>
<dbReference type="Proteomes" id="UP000193926">
    <property type="component" value="Unassembled WGS sequence"/>
</dbReference>
<keyword evidence="2" id="KW-1185">Reference proteome</keyword>
<dbReference type="EMBL" id="JFKC01000001">
    <property type="protein sequence ID" value="OSQ53503.1"/>
    <property type="molecule type" value="Genomic_DNA"/>
</dbReference>
<organism evidence="1 2">
    <name type="scientific">Marivita geojedonensis</name>
    <dbReference type="NCBI Taxonomy" id="1123756"/>
    <lineage>
        <taxon>Bacteria</taxon>
        <taxon>Pseudomonadati</taxon>
        <taxon>Pseudomonadota</taxon>
        <taxon>Alphaproteobacteria</taxon>
        <taxon>Rhodobacterales</taxon>
        <taxon>Roseobacteraceae</taxon>
        <taxon>Marivita</taxon>
    </lineage>
</organism>
<reference evidence="1 2" key="1">
    <citation type="submission" date="2014-03" db="EMBL/GenBank/DDBJ databases">
        <title>The draft genome sequence of Marivita geojedonensis KCTC 23882.</title>
        <authorList>
            <person name="Lai Q."/>
            <person name="Shao Z."/>
        </authorList>
    </citation>
    <scope>NUCLEOTIDE SEQUENCE [LARGE SCALE GENOMIC DNA]</scope>
    <source>
        <strain evidence="1 2">DPG-138</strain>
    </source>
</reference>
<evidence type="ECO:0008006" key="3">
    <source>
        <dbReference type="Google" id="ProtNLM"/>
    </source>
</evidence>
<gene>
    <name evidence="1" type="ORF">MGEO_02970</name>
</gene>
<dbReference type="SUPFAM" id="SSF52413">
    <property type="entry name" value="UDP-glucose/GDP-mannose dehydrogenase C-terminal domain"/>
    <property type="match status" value="1"/>
</dbReference>
<dbReference type="InterPro" id="IPR036220">
    <property type="entry name" value="UDP-Glc/GDP-Man_DH_C_sf"/>
</dbReference>
<dbReference type="Gene3D" id="3.40.50.720">
    <property type="entry name" value="NAD(P)-binding Rossmann-like Domain"/>
    <property type="match status" value="1"/>
</dbReference>
<evidence type="ECO:0000313" key="1">
    <source>
        <dbReference type="EMBL" id="OSQ53503.1"/>
    </source>
</evidence>